<dbReference type="PRINTS" id="PR00738">
    <property type="entry name" value="GLHYDRLASE20"/>
</dbReference>
<dbReference type="GO" id="GO:0016020">
    <property type="term" value="C:membrane"/>
    <property type="evidence" value="ECO:0007669"/>
    <property type="project" value="TreeGrafter"/>
</dbReference>
<evidence type="ECO:0000256" key="5">
    <source>
        <dbReference type="ARBA" id="ARBA00023295"/>
    </source>
</evidence>
<comment type="caution">
    <text evidence="10">The sequence shown here is derived from an EMBL/GenBank/DDBJ whole genome shotgun (WGS) entry which is preliminary data.</text>
</comment>
<dbReference type="AlphaFoldDB" id="A0A4Q1CKW9"/>
<sequence length="520" mass="59417">MSLFKQLSIVLIFLAVTNQLAAQCPVIPQPQTAAKQTAIFQLSNKTAFVVTDKKFKDAAYYLQQKLLEQFHIAVSMQQTSQHTVIRWQEAKQKDLKAEGYNINMSANEIVITANDEQGAFYAAVSLLQLFNSSKQQHENLLVDCWNITDAPLYGWRGLMLDESRHFYGKEKVKSILDWMAFYKLNRFHWHLTDEPGWRLEIKKYPLLTLVGGIGNYTNAFATATFYTQEDVREIVRYAAERNIVVIPEIDMPGHATAANKAYPQYSGGGSDKHPDFTFHPAKEETYSYLTTILRETNALFPSGMLHLGGDEVSFGNEKWAADPLVQALMKKQNLATVNKVEQYFMQRIADSVFSMHAKVLAWDEVAESGLPVDKTILFWWRHDQPKQLQTALSKGYDVVLCPRLPLYFDFVQDSTHTVGRKWGGKLFNPLKNVYDFAVTNLSPVSSSNSKQVLGIQANVWTEAMQDEQRLDYMLFPRIAALAEAAWTSRKNFDVFSQNLTKHFVLYRKAGINYYHPVQTK</sequence>
<evidence type="ECO:0000256" key="7">
    <source>
        <dbReference type="SAM" id="SignalP"/>
    </source>
</evidence>
<feature type="chain" id="PRO_5020495634" description="beta-N-acetylhexosaminidase" evidence="7">
    <location>
        <begin position="22"/>
        <end position="520"/>
    </location>
</feature>
<dbReference type="GO" id="GO:0004563">
    <property type="term" value="F:beta-N-acetylhexosaminidase activity"/>
    <property type="evidence" value="ECO:0007669"/>
    <property type="project" value="UniProtKB-EC"/>
</dbReference>
<dbReference type="PIRSF" id="PIRSF001093">
    <property type="entry name" value="B-hxosamndse_ab_euk"/>
    <property type="match status" value="1"/>
</dbReference>
<dbReference type="InterPro" id="IPR029018">
    <property type="entry name" value="Hex-like_dom2"/>
</dbReference>
<dbReference type="Gene3D" id="3.30.379.10">
    <property type="entry name" value="Chitobiase/beta-hexosaminidase domain 2-like"/>
    <property type="match status" value="1"/>
</dbReference>
<keyword evidence="11" id="KW-1185">Reference proteome</keyword>
<dbReference type="SUPFAM" id="SSF51445">
    <property type="entry name" value="(Trans)glycosidases"/>
    <property type="match status" value="1"/>
</dbReference>
<evidence type="ECO:0000256" key="3">
    <source>
        <dbReference type="ARBA" id="ARBA00012663"/>
    </source>
</evidence>
<feature type="active site" description="Proton donor" evidence="6">
    <location>
        <position position="311"/>
    </location>
</feature>
<dbReference type="InterPro" id="IPR015882">
    <property type="entry name" value="HEX_bac_N"/>
</dbReference>
<keyword evidence="7" id="KW-0732">Signal</keyword>
<accession>A0A4Q1CKW9</accession>
<evidence type="ECO:0000259" key="8">
    <source>
        <dbReference type="Pfam" id="PF00728"/>
    </source>
</evidence>
<dbReference type="GO" id="GO:0030203">
    <property type="term" value="P:glycosaminoglycan metabolic process"/>
    <property type="evidence" value="ECO:0007669"/>
    <property type="project" value="TreeGrafter"/>
</dbReference>
<feature type="domain" description="Beta-hexosaminidase bacterial type N-terminal" evidence="9">
    <location>
        <begin position="24"/>
        <end position="150"/>
    </location>
</feature>
<proteinExistence type="inferred from homology"/>
<dbReference type="EMBL" id="SDHW01000001">
    <property type="protein sequence ID" value="RXK61658.1"/>
    <property type="molecule type" value="Genomic_DNA"/>
</dbReference>
<dbReference type="InterPro" id="IPR017853">
    <property type="entry name" value="GH"/>
</dbReference>
<dbReference type="InterPro" id="IPR015883">
    <property type="entry name" value="Glyco_hydro_20_cat"/>
</dbReference>
<dbReference type="CDD" id="cd06563">
    <property type="entry name" value="GH20_chitobiase-like"/>
    <property type="match status" value="1"/>
</dbReference>
<protein>
    <recommendedName>
        <fullName evidence="3">beta-N-acetylhexosaminidase</fullName>
        <ecNumber evidence="3">3.2.1.52</ecNumber>
    </recommendedName>
</protein>
<comment type="catalytic activity">
    <reaction evidence="1">
        <text>Hydrolysis of terminal non-reducing N-acetyl-D-hexosamine residues in N-acetyl-beta-D-hexosaminides.</text>
        <dbReference type="EC" id="3.2.1.52"/>
    </reaction>
</comment>
<organism evidence="10 11">
    <name type="scientific">Lacibacter luteus</name>
    <dbReference type="NCBI Taxonomy" id="2508719"/>
    <lineage>
        <taxon>Bacteria</taxon>
        <taxon>Pseudomonadati</taxon>
        <taxon>Bacteroidota</taxon>
        <taxon>Chitinophagia</taxon>
        <taxon>Chitinophagales</taxon>
        <taxon>Chitinophagaceae</taxon>
        <taxon>Lacibacter</taxon>
    </lineage>
</organism>
<dbReference type="PANTHER" id="PTHR22600:SF57">
    <property type="entry name" value="BETA-N-ACETYLHEXOSAMINIDASE"/>
    <property type="match status" value="1"/>
</dbReference>
<dbReference type="InterPro" id="IPR025705">
    <property type="entry name" value="Beta_hexosaminidase_sua/sub"/>
</dbReference>
<dbReference type="GO" id="GO:0005975">
    <property type="term" value="P:carbohydrate metabolic process"/>
    <property type="evidence" value="ECO:0007669"/>
    <property type="project" value="InterPro"/>
</dbReference>
<comment type="similarity">
    <text evidence="2">Belongs to the glycosyl hydrolase 20 family.</text>
</comment>
<dbReference type="RefSeq" id="WP_129129031.1">
    <property type="nucleotide sequence ID" value="NZ_SDHW01000001.1"/>
</dbReference>
<keyword evidence="5" id="KW-0326">Glycosidase</keyword>
<evidence type="ECO:0000313" key="11">
    <source>
        <dbReference type="Proteomes" id="UP000290204"/>
    </source>
</evidence>
<dbReference type="Proteomes" id="UP000290204">
    <property type="component" value="Unassembled WGS sequence"/>
</dbReference>
<reference evidence="10 11" key="1">
    <citation type="submission" date="2019-01" db="EMBL/GenBank/DDBJ databases">
        <title>Lacibacter sp. strain TTM-7.</title>
        <authorList>
            <person name="Chen W.-M."/>
        </authorList>
    </citation>
    <scope>NUCLEOTIDE SEQUENCE [LARGE SCALE GENOMIC DNA]</scope>
    <source>
        <strain evidence="10 11">TTM-7</strain>
    </source>
</reference>
<keyword evidence="4" id="KW-0378">Hydrolase</keyword>
<gene>
    <name evidence="10" type="ORF">ESA94_01180</name>
</gene>
<feature type="signal peptide" evidence="7">
    <location>
        <begin position="1"/>
        <end position="21"/>
    </location>
</feature>
<dbReference type="EC" id="3.2.1.52" evidence="3"/>
<evidence type="ECO:0000256" key="1">
    <source>
        <dbReference type="ARBA" id="ARBA00001231"/>
    </source>
</evidence>
<dbReference type="SUPFAM" id="SSF55545">
    <property type="entry name" value="beta-N-acetylhexosaminidase-like domain"/>
    <property type="match status" value="1"/>
</dbReference>
<evidence type="ECO:0000256" key="6">
    <source>
        <dbReference type="PIRSR" id="PIRSR625705-1"/>
    </source>
</evidence>
<dbReference type="PANTHER" id="PTHR22600">
    <property type="entry name" value="BETA-HEXOSAMINIDASE"/>
    <property type="match status" value="1"/>
</dbReference>
<evidence type="ECO:0000313" key="10">
    <source>
        <dbReference type="EMBL" id="RXK61658.1"/>
    </source>
</evidence>
<dbReference type="Pfam" id="PF02838">
    <property type="entry name" value="Glyco_hydro_20b"/>
    <property type="match status" value="1"/>
</dbReference>
<dbReference type="Pfam" id="PF00728">
    <property type="entry name" value="Glyco_hydro_20"/>
    <property type="match status" value="1"/>
</dbReference>
<evidence type="ECO:0000256" key="4">
    <source>
        <dbReference type="ARBA" id="ARBA00022801"/>
    </source>
</evidence>
<name>A0A4Q1CKW9_9BACT</name>
<evidence type="ECO:0000256" key="2">
    <source>
        <dbReference type="ARBA" id="ARBA00006285"/>
    </source>
</evidence>
<feature type="domain" description="Glycoside hydrolase family 20 catalytic" evidence="8">
    <location>
        <begin position="153"/>
        <end position="488"/>
    </location>
</feature>
<dbReference type="Gene3D" id="3.20.20.80">
    <property type="entry name" value="Glycosidases"/>
    <property type="match status" value="1"/>
</dbReference>
<evidence type="ECO:0000259" key="9">
    <source>
        <dbReference type="Pfam" id="PF02838"/>
    </source>
</evidence>
<dbReference type="OrthoDB" id="726159at2"/>